<evidence type="ECO:0000256" key="1">
    <source>
        <dbReference type="ARBA" id="ARBA00022801"/>
    </source>
</evidence>
<dbReference type="Proteomes" id="UP000289856">
    <property type="component" value="Chromosome"/>
</dbReference>
<keyword evidence="3" id="KW-0269">Exonuclease</keyword>
<accession>A0A3T1D3C7</accession>
<dbReference type="InterPro" id="IPR014576">
    <property type="entry name" value="Pesterase_YhaO"/>
</dbReference>
<evidence type="ECO:0000313" key="3">
    <source>
        <dbReference type="EMBL" id="BBI32626.1"/>
    </source>
</evidence>
<dbReference type="InterPro" id="IPR029052">
    <property type="entry name" value="Metallo-depent_PP-like"/>
</dbReference>
<reference evidence="3 4" key="1">
    <citation type="submission" date="2019-01" db="EMBL/GenBank/DDBJ databases">
        <title>Complete genome sequence of Cohnella hallensis HS21 isolated from Korean fir (Abies koreana) rhizospheric soil.</title>
        <authorList>
            <person name="Jiang L."/>
            <person name="Kang S.W."/>
            <person name="Kim S."/>
            <person name="Jung J."/>
            <person name="Kim C.Y."/>
            <person name="Kim D.H."/>
            <person name="Kim S.W."/>
            <person name="Lee J."/>
        </authorList>
    </citation>
    <scope>NUCLEOTIDE SEQUENCE [LARGE SCALE GENOMIC DNA]</scope>
    <source>
        <strain evidence="3 4">HS21</strain>
    </source>
</reference>
<dbReference type="Pfam" id="PF00149">
    <property type="entry name" value="Metallophos"/>
    <property type="match status" value="1"/>
</dbReference>
<dbReference type="EMBL" id="AP019400">
    <property type="protein sequence ID" value="BBI32626.1"/>
    <property type="molecule type" value="Genomic_DNA"/>
</dbReference>
<sequence>MITVGIPFTFVHAADLHLDSPFKGLTKVPDAVRERLRESTFAALRGLCDIVRREKVDFVVLAGDLFDAADRSLRAQLRLQRALGEMTALGAQVYIVHGNHDPESGRQAKLDWPEGVHVFDSGGVGCLPAFSRDGELVAHVYGISYPTQAVTDNLALRFKKKEGAPFHLALLHANVDGDSSHDNYAPCKLEELANAGFQYWALGHVHNRRILHEYPHVVYPGNIQGRSIRETGGKGAYVVSVSDTGSIDMRFRDVADVLWQEISVSIAGIEREQELKNRLLTALEEVGREAEGRPALVRIRLEGRGVLHDRLLQPIVAEEWLEELREWLGEPEDSKAWIWPETIVVRTGGLLQLETASEESGFVGELLRRGVAATQQSDLSKALLDEAIDALYRQPKIREWLDSRSHEERAQWISQAMELSLSLLREEDAG</sequence>
<proteinExistence type="predicted"/>
<organism evidence="3 4">
    <name type="scientific">Cohnella abietis</name>
    <dbReference type="NCBI Taxonomy" id="2507935"/>
    <lineage>
        <taxon>Bacteria</taxon>
        <taxon>Bacillati</taxon>
        <taxon>Bacillota</taxon>
        <taxon>Bacilli</taxon>
        <taxon>Bacillales</taxon>
        <taxon>Paenibacillaceae</taxon>
        <taxon>Cohnella</taxon>
    </lineage>
</organism>
<dbReference type="InterPro" id="IPR004843">
    <property type="entry name" value="Calcineurin-like_PHP"/>
</dbReference>
<dbReference type="AlphaFoldDB" id="A0A3T1D3C7"/>
<evidence type="ECO:0000313" key="4">
    <source>
        <dbReference type="Proteomes" id="UP000289856"/>
    </source>
</evidence>
<dbReference type="KEGG" id="cohn:KCTCHS21_20250"/>
<keyword evidence="1" id="KW-0378">Hydrolase</keyword>
<feature type="domain" description="Calcineurin-like phosphoesterase" evidence="2">
    <location>
        <begin position="9"/>
        <end position="207"/>
    </location>
</feature>
<name>A0A3T1D3C7_9BACL</name>
<keyword evidence="3" id="KW-0540">Nuclease</keyword>
<dbReference type="InterPro" id="IPR050535">
    <property type="entry name" value="DNA_Repair-Maintenance_Comp"/>
</dbReference>
<dbReference type="InterPro" id="IPR041796">
    <property type="entry name" value="Mre11_N"/>
</dbReference>
<dbReference type="GO" id="GO:0004527">
    <property type="term" value="F:exonuclease activity"/>
    <property type="evidence" value="ECO:0007669"/>
    <property type="project" value="UniProtKB-KW"/>
</dbReference>
<dbReference type="Gene3D" id="3.60.21.10">
    <property type="match status" value="1"/>
</dbReference>
<evidence type="ECO:0000259" key="2">
    <source>
        <dbReference type="Pfam" id="PF00149"/>
    </source>
</evidence>
<dbReference type="PIRSF" id="PIRSF033091">
    <property type="entry name" value="Pesterase_YhaO"/>
    <property type="match status" value="1"/>
</dbReference>
<protein>
    <submittedName>
        <fullName evidence="3">DNA repair exonuclease</fullName>
    </submittedName>
</protein>
<dbReference type="SUPFAM" id="SSF56300">
    <property type="entry name" value="Metallo-dependent phosphatases"/>
    <property type="match status" value="1"/>
</dbReference>
<dbReference type="PANTHER" id="PTHR30337">
    <property type="entry name" value="COMPONENT OF ATP-DEPENDENT DSDNA EXONUCLEASE"/>
    <property type="match status" value="1"/>
</dbReference>
<dbReference type="CDD" id="cd00840">
    <property type="entry name" value="MPP_Mre11_N"/>
    <property type="match status" value="1"/>
</dbReference>
<keyword evidence="4" id="KW-1185">Reference proteome</keyword>
<dbReference type="PANTHER" id="PTHR30337:SF7">
    <property type="entry name" value="PHOSPHOESTERASE"/>
    <property type="match status" value="1"/>
</dbReference>
<gene>
    <name evidence="3" type="ORF">KCTCHS21_20250</name>
</gene>